<keyword evidence="2" id="KW-0472">Membrane</keyword>
<feature type="compositionally biased region" description="Acidic residues" evidence="1">
    <location>
        <begin position="534"/>
        <end position="564"/>
    </location>
</feature>
<feature type="compositionally biased region" description="Basic residues" evidence="1">
    <location>
        <begin position="640"/>
        <end position="649"/>
    </location>
</feature>
<sequence length="671" mass="72174">MLFPTLFKGCSAILDVTLSTLWSALNASCSTLDKAMLLGETLKGLLVVGACLSAWAAPLGVTSSPQARRCDRTEQGSKETSESLESHHDDKLCEISTTQLPASSPPYVKEWREPGRTADVLDNARDEGEVTFAEAGKVQIRDSGLFQKEGDQNLSVDNVTFRSLSVDKNNISLSAGPTESVTSGPGNVNMEVESVTAAGAADQINSQSDAVQKVGPSVVPFGQSTGRSAETQVVLGHGEDVRQGSLLYTDLEEDKGRVRMRDLPPEHKREWDVESITKEHFTQLSTTEPSPVVSSTAHDSASQSPWTVVHPVSTSPTTPGIPDGEARRSRVAEENLFTASDLQDKALAPGILQPDLTLSSREPELGGTWTEPLHLQGVEETSISPLSQEVGTEATMSSEDLPLIFEPLDDVTPPSGSAQASELSVAMAPATGMLREAELEQAVSVDTERVPPDASILGPSDWPSPWQMSGSENSDAVAPYQMPVSRPFSGADLGPNISASVGTLPLSPSPVPATIHQDIESTQLTALQTKSGLDELESEEDEDEEDEDVDESEEEEEDSEEDLNEATVHTPTRASYSLIPPPPVWGQQNQGLIRSWVELIREKAGYVSGMLVPVGIGIAGALLIVGALYSIRMIHRKRKNSFKHQRRKQPKEVRTGPDQAMLLADSSEDEF</sequence>
<comment type="caution">
    <text evidence="3">The sequence shown here is derived from an EMBL/GenBank/DDBJ whole genome shotgun (WGS) entry which is preliminary data.</text>
</comment>
<protein>
    <recommendedName>
        <fullName evidence="5">Armadillo-like helical domain-containing protein 4</fullName>
    </recommendedName>
</protein>
<organism evidence="3 4">
    <name type="scientific">Astyanax mexicanus</name>
    <name type="common">Blind cave fish</name>
    <name type="synonym">Astyanax fasciatus mexicanus</name>
    <dbReference type="NCBI Taxonomy" id="7994"/>
    <lineage>
        <taxon>Eukaryota</taxon>
        <taxon>Metazoa</taxon>
        <taxon>Chordata</taxon>
        <taxon>Craniata</taxon>
        <taxon>Vertebrata</taxon>
        <taxon>Euteleostomi</taxon>
        <taxon>Actinopterygii</taxon>
        <taxon>Neopterygii</taxon>
        <taxon>Teleostei</taxon>
        <taxon>Ostariophysi</taxon>
        <taxon>Characiformes</taxon>
        <taxon>Characoidei</taxon>
        <taxon>Acestrorhamphidae</taxon>
        <taxon>Acestrorhamphinae</taxon>
        <taxon>Astyanax</taxon>
    </lineage>
</organism>
<dbReference type="Proteomes" id="UP000752171">
    <property type="component" value="Unassembled WGS sequence"/>
</dbReference>
<dbReference type="InterPro" id="IPR031524">
    <property type="entry name" value="ARMH4"/>
</dbReference>
<evidence type="ECO:0000256" key="2">
    <source>
        <dbReference type="SAM" id="Phobius"/>
    </source>
</evidence>
<accession>A0A8T2MI85</accession>
<feature type="region of interest" description="Disordered" evidence="1">
    <location>
        <begin position="532"/>
        <end position="582"/>
    </location>
</feature>
<name>A0A8T2MI85_ASTMX</name>
<keyword evidence="2" id="KW-1133">Transmembrane helix</keyword>
<dbReference type="PANTHER" id="PTHR21585">
    <property type="entry name" value="FULL-LENGTH CDNA CLONE CS0DC025YL05 OF NEUROBLASTOMA"/>
    <property type="match status" value="1"/>
</dbReference>
<reference evidence="3 4" key="1">
    <citation type="submission" date="2021-07" db="EMBL/GenBank/DDBJ databases">
        <authorList>
            <person name="Imarazene B."/>
            <person name="Zahm M."/>
            <person name="Klopp C."/>
            <person name="Cabau C."/>
            <person name="Beille S."/>
            <person name="Jouanno E."/>
            <person name="Castinel A."/>
            <person name="Lluch J."/>
            <person name="Gil L."/>
            <person name="Kuchtly C."/>
            <person name="Lopez Roques C."/>
            <person name="Donnadieu C."/>
            <person name="Parrinello H."/>
            <person name="Journot L."/>
            <person name="Du K."/>
            <person name="Schartl M."/>
            <person name="Retaux S."/>
            <person name="Guiguen Y."/>
        </authorList>
    </citation>
    <scope>NUCLEOTIDE SEQUENCE [LARGE SCALE GENOMIC DNA]</scope>
    <source>
        <strain evidence="3">Pach_M1</strain>
        <tissue evidence="3">Testis</tissue>
    </source>
</reference>
<feature type="compositionally biased region" description="Low complexity" evidence="1">
    <location>
        <begin position="285"/>
        <end position="296"/>
    </location>
</feature>
<feature type="compositionally biased region" description="Basic and acidic residues" evidence="1">
    <location>
        <begin position="68"/>
        <end position="90"/>
    </location>
</feature>
<evidence type="ECO:0000256" key="1">
    <source>
        <dbReference type="SAM" id="MobiDB-lite"/>
    </source>
</evidence>
<evidence type="ECO:0008006" key="5">
    <source>
        <dbReference type="Google" id="ProtNLM"/>
    </source>
</evidence>
<evidence type="ECO:0000313" key="3">
    <source>
        <dbReference type="EMBL" id="KAG9282894.1"/>
    </source>
</evidence>
<keyword evidence="2" id="KW-0812">Transmembrane</keyword>
<proteinExistence type="predicted"/>
<feature type="region of interest" description="Disordered" evidence="1">
    <location>
        <begin position="65"/>
        <end position="90"/>
    </location>
</feature>
<feature type="region of interest" description="Disordered" evidence="1">
    <location>
        <begin position="281"/>
        <end position="325"/>
    </location>
</feature>
<evidence type="ECO:0000313" key="4">
    <source>
        <dbReference type="Proteomes" id="UP000752171"/>
    </source>
</evidence>
<dbReference type="PANTHER" id="PTHR21585:SF0">
    <property type="entry name" value="ARMADILLO-LIKE HELICAL DOMAIN-CONTAINING PROTEIN 4"/>
    <property type="match status" value="1"/>
</dbReference>
<feature type="region of interest" description="Disordered" evidence="1">
    <location>
        <begin position="640"/>
        <end position="671"/>
    </location>
</feature>
<feature type="region of interest" description="Disordered" evidence="1">
    <location>
        <begin position="445"/>
        <end position="478"/>
    </location>
</feature>
<gene>
    <name evidence="3" type="ORF">AMEX_G1597</name>
</gene>
<dbReference type="EMBL" id="JAICCE010000001">
    <property type="protein sequence ID" value="KAG9282894.1"/>
    <property type="molecule type" value="Genomic_DNA"/>
</dbReference>
<dbReference type="AlphaFoldDB" id="A0A8T2MI85"/>
<feature type="compositionally biased region" description="Low complexity" evidence="1">
    <location>
        <begin position="304"/>
        <end position="318"/>
    </location>
</feature>
<feature type="transmembrane region" description="Helical" evidence="2">
    <location>
        <begin position="610"/>
        <end position="631"/>
    </location>
</feature>